<dbReference type="Proteomes" id="UP000028567">
    <property type="component" value="Segment"/>
</dbReference>
<dbReference type="GeneID" id="26643208"/>
<protein>
    <submittedName>
        <fullName evidence="1">Uncharacterized protein</fullName>
    </submittedName>
</protein>
<sequence>MNTQRAMLIRKQYDSLPTEAKQYVDALVLEAKQNPKSKYLEHLYKTAVKDNVMDTYVQLKYNDANDANDAKKHWISFVAFKAWLFVKTDANLFLLSVAIASNFVGGL</sequence>
<name>A0A075BUQ2_9CAUD</name>
<evidence type="ECO:0000313" key="2">
    <source>
        <dbReference type="Proteomes" id="UP000028567"/>
    </source>
</evidence>
<reference evidence="1 2" key="1">
    <citation type="submission" date="2013-07" db="EMBL/GenBank/DDBJ databases">
        <title>Sequencing and analysis of the complete genome of Microcystis aeruginosa phage MaMV-DC.</title>
        <authorList>
            <person name="Ou T."/>
            <person name="Li S.H."/>
            <person name="Zhang Q.Y."/>
        </authorList>
    </citation>
    <scope>NUCLEOTIDE SEQUENCE [LARGE SCALE GENOMIC DNA]</scope>
</reference>
<gene>
    <name evidence="1" type="ORF">MaMVDC_30</name>
</gene>
<keyword evidence="2" id="KW-1185">Reference proteome</keyword>
<proteinExistence type="predicted"/>
<organism evidence="1 2">
    <name type="scientific">Microcystis phage MaMV-DC</name>
    <dbReference type="NCBI Taxonomy" id="1357715"/>
    <lineage>
        <taxon>Viruses</taxon>
        <taxon>Duplodnaviria</taxon>
        <taxon>Heunggongvirae</taxon>
        <taxon>Uroviricota</taxon>
        <taxon>Caudoviricetes</taxon>
        <taxon>Fukuivirus</taxon>
        <taxon>Fukuivirus MVDC</taxon>
    </lineage>
</organism>
<evidence type="ECO:0000313" key="1">
    <source>
        <dbReference type="EMBL" id="AGR48595.1"/>
    </source>
</evidence>
<dbReference type="EMBL" id="KF356199">
    <property type="protein sequence ID" value="AGR48595.1"/>
    <property type="molecule type" value="Genomic_DNA"/>
</dbReference>
<accession>A0A075BUQ2</accession>
<dbReference type="RefSeq" id="YP_009217714.1">
    <property type="nucleotide sequence ID" value="NC_029002.1"/>
</dbReference>
<dbReference type="KEGG" id="vg:26643208"/>